<sequence>MPQSNYEQISPRLLVVANIVPTYTLQPQKPQNRVCIQKLGLQWGHGRGKKIFISGRFIEGWDFEKQTYLN</sequence>
<evidence type="ECO:0000313" key="2">
    <source>
        <dbReference type="Proteomes" id="UP000267821"/>
    </source>
</evidence>
<keyword evidence="2" id="KW-1185">Reference proteome</keyword>
<reference evidence="1 2" key="1">
    <citation type="journal article" date="2018" name="Nat. Ecol. Evol.">
        <title>Pezizomycetes genomes reveal the molecular basis of ectomycorrhizal truffle lifestyle.</title>
        <authorList>
            <person name="Murat C."/>
            <person name="Payen T."/>
            <person name="Noel B."/>
            <person name="Kuo A."/>
            <person name="Morin E."/>
            <person name="Chen J."/>
            <person name="Kohler A."/>
            <person name="Krizsan K."/>
            <person name="Balestrini R."/>
            <person name="Da Silva C."/>
            <person name="Montanini B."/>
            <person name="Hainaut M."/>
            <person name="Levati E."/>
            <person name="Barry K.W."/>
            <person name="Belfiori B."/>
            <person name="Cichocki N."/>
            <person name="Clum A."/>
            <person name="Dockter R.B."/>
            <person name="Fauchery L."/>
            <person name="Guy J."/>
            <person name="Iotti M."/>
            <person name="Le Tacon F."/>
            <person name="Lindquist E.A."/>
            <person name="Lipzen A."/>
            <person name="Malagnac F."/>
            <person name="Mello A."/>
            <person name="Molinier V."/>
            <person name="Miyauchi S."/>
            <person name="Poulain J."/>
            <person name="Riccioni C."/>
            <person name="Rubini A."/>
            <person name="Sitrit Y."/>
            <person name="Splivallo R."/>
            <person name="Traeger S."/>
            <person name="Wang M."/>
            <person name="Zifcakova L."/>
            <person name="Wipf D."/>
            <person name="Zambonelli A."/>
            <person name="Paolocci F."/>
            <person name="Nowrousian M."/>
            <person name="Ottonello S."/>
            <person name="Baldrian P."/>
            <person name="Spatafora J.W."/>
            <person name="Henrissat B."/>
            <person name="Nagy L.G."/>
            <person name="Aury J.M."/>
            <person name="Wincker P."/>
            <person name="Grigoriev I.V."/>
            <person name="Bonfante P."/>
            <person name="Martin F.M."/>
        </authorList>
    </citation>
    <scope>NUCLEOTIDE SEQUENCE [LARGE SCALE GENOMIC DNA]</scope>
    <source>
        <strain evidence="1 2">ATCC MYA-4762</strain>
    </source>
</reference>
<protein>
    <submittedName>
        <fullName evidence="1">Uncharacterized protein</fullName>
    </submittedName>
</protein>
<name>A0A3N4LM86_9PEZI</name>
<accession>A0A3N4LM86</accession>
<dbReference type="InParanoid" id="A0A3N4LM86"/>
<dbReference type="AlphaFoldDB" id="A0A3N4LM86"/>
<dbReference type="Proteomes" id="UP000267821">
    <property type="component" value="Unassembled WGS sequence"/>
</dbReference>
<proteinExistence type="predicted"/>
<dbReference type="EMBL" id="ML121543">
    <property type="protein sequence ID" value="RPB24004.1"/>
    <property type="molecule type" value="Genomic_DNA"/>
</dbReference>
<evidence type="ECO:0000313" key="1">
    <source>
        <dbReference type="EMBL" id="RPB24004.1"/>
    </source>
</evidence>
<organism evidence="1 2">
    <name type="scientific">Terfezia boudieri ATCC MYA-4762</name>
    <dbReference type="NCBI Taxonomy" id="1051890"/>
    <lineage>
        <taxon>Eukaryota</taxon>
        <taxon>Fungi</taxon>
        <taxon>Dikarya</taxon>
        <taxon>Ascomycota</taxon>
        <taxon>Pezizomycotina</taxon>
        <taxon>Pezizomycetes</taxon>
        <taxon>Pezizales</taxon>
        <taxon>Pezizaceae</taxon>
        <taxon>Terfezia</taxon>
    </lineage>
</organism>
<gene>
    <name evidence="1" type="ORF">L211DRAFT_837876</name>
</gene>